<evidence type="ECO:0000313" key="5">
    <source>
        <dbReference type="Proteomes" id="UP000590811"/>
    </source>
</evidence>
<gene>
    <name evidence="3" type="ORF">DFJ68_2820</name>
    <name evidence="2" type="ORF">FHW14_001757</name>
</gene>
<dbReference type="EMBL" id="JACHVT010000003">
    <property type="protein sequence ID" value="MBB2986603.1"/>
    <property type="molecule type" value="Genomic_DNA"/>
</dbReference>
<accession>A0A495Y2Z0</accession>
<reference evidence="2 5" key="2">
    <citation type="submission" date="2020-08" db="EMBL/GenBank/DDBJ databases">
        <title>Genomic Encyclopedia of Type Strains, Phase IV (KMG-V): Genome sequencing to study the core and pangenomes of soil and plant-associated prokaryotes.</title>
        <authorList>
            <person name="Whitman W."/>
        </authorList>
    </citation>
    <scope>NUCLEOTIDE SEQUENCE [LARGE SCALE GENOMIC DNA]</scope>
    <source>
        <strain evidence="2 5">B3ACCR2</strain>
    </source>
</reference>
<evidence type="ECO:0000313" key="2">
    <source>
        <dbReference type="EMBL" id="MBB2986603.1"/>
    </source>
</evidence>
<name>A0A495Y2Z0_9MICO</name>
<evidence type="ECO:0000256" key="1">
    <source>
        <dbReference type="SAM" id="MobiDB-lite"/>
    </source>
</evidence>
<protein>
    <submittedName>
        <fullName evidence="3">Uncharacterized protein</fullName>
    </submittedName>
</protein>
<organism evidence="3 4">
    <name type="scientific">Terracoccus luteus</name>
    <dbReference type="NCBI Taxonomy" id="53356"/>
    <lineage>
        <taxon>Bacteria</taxon>
        <taxon>Bacillati</taxon>
        <taxon>Actinomycetota</taxon>
        <taxon>Actinomycetes</taxon>
        <taxon>Micrococcales</taxon>
        <taxon>Intrasporangiaceae</taxon>
        <taxon>Terracoccus</taxon>
    </lineage>
</organism>
<keyword evidence="4" id="KW-1185">Reference proteome</keyword>
<sequence length="58" mass="5823">MVRVEVIGDRRRSHTTSTQAVALGLGSVEVGGRGGASDYLDPVPGGGVGGGRSRWGAT</sequence>
<dbReference type="Proteomes" id="UP000590811">
    <property type="component" value="Unassembled WGS sequence"/>
</dbReference>
<evidence type="ECO:0000313" key="3">
    <source>
        <dbReference type="EMBL" id="RKT79353.1"/>
    </source>
</evidence>
<reference evidence="3 4" key="1">
    <citation type="submission" date="2018-10" db="EMBL/GenBank/DDBJ databases">
        <title>Sequencing the genomes of 1000 actinobacteria strains.</title>
        <authorList>
            <person name="Klenk H.-P."/>
        </authorList>
    </citation>
    <scope>NUCLEOTIDE SEQUENCE [LARGE SCALE GENOMIC DNA]</scope>
    <source>
        <strain evidence="3 4">DSM 44267</strain>
    </source>
</reference>
<comment type="caution">
    <text evidence="3">The sequence shown here is derived from an EMBL/GenBank/DDBJ whole genome shotgun (WGS) entry which is preliminary data.</text>
</comment>
<evidence type="ECO:0000313" key="4">
    <source>
        <dbReference type="Proteomes" id="UP000278440"/>
    </source>
</evidence>
<proteinExistence type="predicted"/>
<feature type="region of interest" description="Disordered" evidence="1">
    <location>
        <begin position="35"/>
        <end position="58"/>
    </location>
</feature>
<dbReference type="EMBL" id="RBXT01000001">
    <property type="protein sequence ID" value="RKT79353.1"/>
    <property type="molecule type" value="Genomic_DNA"/>
</dbReference>
<dbReference type="AlphaFoldDB" id="A0A495Y2Z0"/>
<feature type="compositionally biased region" description="Gly residues" evidence="1">
    <location>
        <begin position="44"/>
        <end position="58"/>
    </location>
</feature>
<dbReference type="Proteomes" id="UP000278440">
    <property type="component" value="Unassembled WGS sequence"/>
</dbReference>